<dbReference type="Proteomes" id="UP000228945">
    <property type="component" value="Chromosome"/>
</dbReference>
<comment type="subcellular location">
    <subcellularLocation>
        <location evidence="1">Cell membrane</location>
        <topology evidence="1">Multi-pass membrane protein</topology>
    </subcellularLocation>
</comment>
<evidence type="ECO:0000256" key="1">
    <source>
        <dbReference type="ARBA" id="ARBA00004651"/>
    </source>
</evidence>
<keyword evidence="9" id="KW-1185">Reference proteome</keyword>
<evidence type="ECO:0000256" key="5">
    <source>
        <dbReference type="ARBA" id="ARBA00023136"/>
    </source>
</evidence>
<feature type="domain" description="Copper resistance protein D" evidence="7">
    <location>
        <begin position="184"/>
        <end position="292"/>
    </location>
</feature>
<keyword evidence="5 6" id="KW-0472">Membrane</keyword>
<reference evidence="8 9" key="1">
    <citation type="submission" date="2017-10" db="EMBL/GenBank/DDBJ databases">
        <title>Genome sequence of Caulobacter mirabilis FWC38.</title>
        <authorList>
            <person name="Fiebig A."/>
            <person name="Crosson S."/>
        </authorList>
    </citation>
    <scope>NUCLEOTIDE SEQUENCE [LARGE SCALE GENOMIC DNA]</scope>
    <source>
        <strain evidence="8 9">FWC 38</strain>
    </source>
</reference>
<dbReference type="GO" id="GO:0005886">
    <property type="term" value="C:plasma membrane"/>
    <property type="evidence" value="ECO:0007669"/>
    <property type="project" value="UniProtKB-SubCell"/>
</dbReference>
<dbReference type="AlphaFoldDB" id="A0A2D2B0R7"/>
<sequence length="301" mass="30234">MSPEAAVIPLRLLQYLGGAVLLGLPLFMLFSGASARWAVRWIAVSAGLTLASGAFALIAQTALMAGSWSAGLTGEALGFVAGGTGLGRAGVVRMAAAALALAVLALAPRRWGVLAGLGGVVCAGFAWMGHGAATEGPGGGVHLASDILHSLAAAVWIGALVGFLGLLYTTRPDNDDARLAMLHRALERFSGVGTAAVAVIVGTGLVNGLFLVGLDRLPGLWTTPYGGLLLAKLALFAAMLALAAKNRFTLTPALGAALEGGVSPAPVLDRLKSSLWLETGAAVAVLALVAWLGTLAPISSM</sequence>
<dbReference type="InterPro" id="IPR008457">
    <property type="entry name" value="Cu-R_CopD_dom"/>
</dbReference>
<dbReference type="InterPro" id="IPR032694">
    <property type="entry name" value="CopC/D"/>
</dbReference>
<evidence type="ECO:0000256" key="2">
    <source>
        <dbReference type="ARBA" id="ARBA00022475"/>
    </source>
</evidence>
<keyword evidence="3 6" id="KW-0812">Transmembrane</keyword>
<dbReference type="KEGG" id="cmb:CSW64_16335"/>
<feature type="transmembrane region" description="Helical" evidence="6">
    <location>
        <begin position="148"/>
        <end position="168"/>
    </location>
</feature>
<dbReference type="OrthoDB" id="6053803at2"/>
<feature type="transmembrane region" description="Helical" evidence="6">
    <location>
        <begin position="189"/>
        <end position="213"/>
    </location>
</feature>
<feature type="transmembrane region" description="Helical" evidence="6">
    <location>
        <begin position="111"/>
        <end position="128"/>
    </location>
</feature>
<proteinExistence type="predicted"/>
<evidence type="ECO:0000256" key="3">
    <source>
        <dbReference type="ARBA" id="ARBA00022692"/>
    </source>
</evidence>
<evidence type="ECO:0000256" key="6">
    <source>
        <dbReference type="SAM" id="Phobius"/>
    </source>
</evidence>
<feature type="transmembrane region" description="Helical" evidence="6">
    <location>
        <begin position="42"/>
        <end position="65"/>
    </location>
</feature>
<name>A0A2D2B0R7_9CAUL</name>
<feature type="transmembrane region" description="Helical" evidence="6">
    <location>
        <begin position="85"/>
        <end position="104"/>
    </location>
</feature>
<evidence type="ECO:0000313" key="8">
    <source>
        <dbReference type="EMBL" id="ATQ43852.1"/>
    </source>
</evidence>
<keyword evidence="4 6" id="KW-1133">Transmembrane helix</keyword>
<dbReference type="Pfam" id="PF05425">
    <property type="entry name" value="CopD"/>
    <property type="match status" value="1"/>
</dbReference>
<dbReference type="PANTHER" id="PTHR34820">
    <property type="entry name" value="INNER MEMBRANE PROTEIN YEBZ"/>
    <property type="match status" value="1"/>
</dbReference>
<evidence type="ECO:0000256" key="4">
    <source>
        <dbReference type="ARBA" id="ARBA00022989"/>
    </source>
</evidence>
<dbReference type="NCBIfam" id="NF033808">
    <property type="entry name" value="copper_CopD"/>
    <property type="match status" value="1"/>
</dbReference>
<dbReference type="GO" id="GO:0006825">
    <property type="term" value="P:copper ion transport"/>
    <property type="evidence" value="ECO:0007669"/>
    <property type="project" value="InterPro"/>
</dbReference>
<protein>
    <submittedName>
        <fullName evidence="8">Copper resistance protein CopD</fullName>
    </submittedName>
</protein>
<gene>
    <name evidence="8" type="ORF">CSW64_16335</name>
</gene>
<evidence type="ECO:0000259" key="7">
    <source>
        <dbReference type="Pfam" id="PF05425"/>
    </source>
</evidence>
<feature type="transmembrane region" description="Helical" evidence="6">
    <location>
        <begin position="12"/>
        <end position="30"/>
    </location>
</feature>
<feature type="transmembrane region" description="Helical" evidence="6">
    <location>
        <begin position="225"/>
        <end position="244"/>
    </location>
</feature>
<dbReference type="EMBL" id="CP024201">
    <property type="protein sequence ID" value="ATQ43852.1"/>
    <property type="molecule type" value="Genomic_DNA"/>
</dbReference>
<dbReference type="PANTHER" id="PTHR34820:SF4">
    <property type="entry name" value="INNER MEMBRANE PROTEIN YEBZ"/>
    <property type="match status" value="1"/>
</dbReference>
<keyword evidence="2" id="KW-1003">Cell membrane</keyword>
<evidence type="ECO:0000313" key="9">
    <source>
        <dbReference type="Proteomes" id="UP000228945"/>
    </source>
</evidence>
<dbReference type="InterPro" id="IPR047689">
    <property type="entry name" value="CopD"/>
</dbReference>
<dbReference type="RefSeq" id="WP_099623100.1">
    <property type="nucleotide sequence ID" value="NZ_CP024201.1"/>
</dbReference>
<feature type="transmembrane region" description="Helical" evidence="6">
    <location>
        <begin position="275"/>
        <end position="298"/>
    </location>
</feature>
<organism evidence="8 9">
    <name type="scientific">Caulobacter mirabilis</name>
    <dbReference type="NCBI Taxonomy" id="69666"/>
    <lineage>
        <taxon>Bacteria</taxon>
        <taxon>Pseudomonadati</taxon>
        <taxon>Pseudomonadota</taxon>
        <taxon>Alphaproteobacteria</taxon>
        <taxon>Caulobacterales</taxon>
        <taxon>Caulobacteraceae</taxon>
        <taxon>Caulobacter</taxon>
    </lineage>
</organism>
<accession>A0A2D2B0R7</accession>